<dbReference type="InterPro" id="IPR000160">
    <property type="entry name" value="GGDEF_dom"/>
</dbReference>
<dbReference type="PROSITE" id="PS50113">
    <property type="entry name" value="PAC"/>
    <property type="match status" value="1"/>
</dbReference>
<dbReference type="EMBL" id="AP028654">
    <property type="protein sequence ID" value="BEP28006.1"/>
    <property type="molecule type" value="Genomic_DNA"/>
</dbReference>
<keyword evidence="5" id="KW-1185">Reference proteome</keyword>
<dbReference type="PROSITE" id="PS50112">
    <property type="entry name" value="PAS"/>
    <property type="match status" value="1"/>
</dbReference>
<dbReference type="GO" id="GO:0052621">
    <property type="term" value="F:diguanylate cyclase activity"/>
    <property type="evidence" value="ECO:0007669"/>
    <property type="project" value="TreeGrafter"/>
</dbReference>
<dbReference type="RefSeq" id="WP_338536357.1">
    <property type="nucleotide sequence ID" value="NZ_AP028654.1"/>
</dbReference>
<dbReference type="CDD" id="cd00130">
    <property type="entry name" value="PAS"/>
    <property type="match status" value="1"/>
</dbReference>
<dbReference type="Pfam" id="PF00989">
    <property type="entry name" value="PAS"/>
    <property type="match status" value="1"/>
</dbReference>
<dbReference type="Gene3D" id="3.30.450.20">
    <property type="entry name" value="PAS domain"/>
    <property type="match status" value="1"/>
</dbReference>
<dbReference type="NCBIfam" id="TIGR00254">
    <property type="entry name" value="GGDEF"/>
    <property type="match status" value="1"/>
</dbReference>
<dbReference type="PROSITE" id="PS50887">
    <property type="entry name" value="GGDEF"/>
    <property type="match status" value="1"/>
</dbReference>
<dbReference type="InterPro" id="IPR013767">
    <property type="entry name" value="PAS_fold"/>
</dbReference>
<name>A0AAU9E0E6_9FIRM</name>
<evidence type="ECO:0000259" key="2">
    <source>
        <dbReference type="PROSITE" id="PS50113"/>
    </source>
</evidence>
<feature type="domain" description="PAC" evidence="2">
    <location>
        <begin position="82"/>
        <end position="132"/>
    </location>
</feature>
<dbReference type="PANTHER" id="PTHR45138:SF9">
    <property type="entry name" value="DIGUANYLATE CYCLASE DGCM-RELATED"/>
    <property type="match status" value="1"/>
</dbReference>
<dbReference type="InterPro" id="IPR029787">
    <property type="entry name" value="Nucleotide_cyclase"/>
</dbReference>
<dbReference type="AlphaFoldDB" id="A0AAU9E0E6"/>
<dbReference type="InterPro" id="IPR000700">
    <property type="entry name" value="PAS-assoc_C"/>
</dbReference>
<feature type="domain" description="GGDEF" evidence="3">
    <location>
        <begin position="171"/>
        <end position="301"/>
    </location>
</feature>
<dbReference type="SUPFAM" id="SSF55785">
    <property type="entry name" value="PYP-like sensor domain (PAS domain)"/>
    <property type="match status" value="1"/>
</dbReference>
<feature type="domain" description="PAS" evidence="1">
    <location>
        <begin position="28"/>
        <end position="78"/>
    </location>
</feature>
<dbReference type="SMART" id="SM00091">
    <property type="entry name" value="PAS"/>
    <property type="match status" value="1"/>
</dbReference>
<evidence type="ECO:0000259" key="3">
    <source>
        <dbReference type="PROSITE" id="PS50887"/>
    </source>
</evidence>
<dbReference type="InterPro" id="IPR000014">
    <property type="entry name" value="PAS"/>
</dbReference>
<dbReference type="KEGG" id="hprf:HLPR_03370"/>
<gene>
    <name evidence="4" type="ORF">HLPR_03370</name>
</gene>
<dbReference type="Proteomes" id="UP001321786">
    <property type="component" value="Chromosome"/>
</dbReference>
<accession>A0AAU9E0E6</accession>
<proteinExistence type="predicted"/>
<dbReference type="SUPFAM" id="SSF55073">
    <property type="entry name" value="Nucleotide cyclase"/>
    <property type="match status" value="1"/>
</dbReference>
<evidence type="ECO:0000259" key="1">
    <source>
        <dbReference type="PROSITE" id="PS50112"/>
    </source>
</evidence>
<dbReference type="FunFam" id="3.30.70.270:FF:000001">
    <property type="entry name" value="Diguanylate cyclase domain protein"/>
    <property type="match status" value="1"/>
</dbReference>
<dbReference type="InterPro" id="IPR050469">
    <property type="entry name" value="Diguanylate_Cyclase"/>
</dbReference>
<protein>
    <recommendedName>
        <fullName evidence="6">Diguanylate cyclase</fullName>
    </recommendedName>
</protein>
<dbReference type="Pfam" id="PF00990">
    <property type="entry name" value="GGDEF"/>
    <property type="match status" value="1"/>
</dbReference>
<sequence length="302" mass="34783">MKINNDIINQLDFKTVIDNAAEGVCIIQGERIVYHNDAAIKITGYPSEIYIRTPILNIFDSEDAKRMVQRYKQRLAGEQVPPISEARFIRYDGSHGWMQSTSSQTMWKGKLATVNFFIDITDRKSLEEELNNKKKEIESLLVSDNLTGLYNRRYLDNQVVKEIERSNRYKYPMCLAIIDIDNFKKVNDTFGHDCGDKVIKQLANLLQTKTRLSDVAARWGGEEFCLILPETKLKKAHFLLDNLRKEFQNKYISCVNYAVTFSAGVAELDIHDTSITLFSRTDKALYKAKNEGRNKVISFIDD</sequence>
<dbReference type="PANTHER" id="PTHR45138">
    <property type="entry name" value="REGULATORY COMPONENTS OF SENSORY TRANSDUCTION SYSTEM"/>
    <property type="match status" value="1"/>
</dbReference>
<evidence type="ECO:0008006" key="6">
    <source>
        <dbReference type="Google" id="ProtNLM"/>
    </source>
</evidence>
<organism evidence="4 5">
    <name type="scientific">Helicovermis profundi</name>
    <dbReference type="NCBI Taxonomy" id="3065157"/>
    <lineage>
        <taxon>Bacteria</taxon>
        <taxon>Bacillati</taxon>
        <taxon>Bacillota</taxon>
        <taxon>Clostridia</taxon>
        <taxon>Helicovermis</taxon>
    </lineage>
</organism>
<dbReference type="NCBIfam" id="TIGR00229">
    <property type="entry name" value="sensory_box"/>
    <property type="match status" value="1"/>
</dbReference>
<reference evidence="4 5" key="1">
    <citation type="submission" date="2023-08" db="EMBL/GenBank/DDBJ databases">
        <title>Helicovermis profunda gen. nov., sp. nov., a novel mesophilic, fermentative bacterium within the Bacillota from a deep-sea hydrothermal vent chimney.</title>
        <authorList>
            <person name="Miyazaki U."/>
            <person name="Mizutani D."/>
            <person name="Hashimoto Y."/>
            <person name="Tame A."/>
            <person name="Sawayama S."/>
            <person name="Miyazaki J."/>
            <person name="Takai K."/>
            <person name="Nakagawa S."/>
        </authorList>
    </citation>
    <scope>NUCLEOTIDE SEQUENCE [LARGE SCALE GENOMIC DNA]</scope>
    <source>
        <strain evidence="4 5">S502</strain>
    </source>
</reference>
<dbReference type="GO" id="GO:0006355">
    <property type="term" value="P:regulation of DNA-templated transcription"/>
    <property type="evidence" value="ECO:0007669"/>
    <property type="project" value="InterPro"/>
</dbReference>
<evidence type="ECO:0000313" key="5">
    <source>
        <dbReference type="Proteomes" id="UP001321786"/>
    </source>
</evidence>
<evidence type="ECO:0000313" key="4">
    <source>
        <dbReference type="EMBL" id="BEP28006.1"/>
    </source>
</evidence>
<dbReference type="CDD" id="cd01949">
    <property type="entry name" value="GGDEF"/>
    <property type="match status" value="1"/>
</dbReference>
<dbReference type="Gene3D" id="3.30.70.270">
    <property type="match status" value="1"/>
</dbReference>
<dbReference type="SMART" id="SM00267">
    <property type="entry name" value="GGDEF"/>
    <property type="match status" value="1"/>
</dbReference>
<dbReference type="InterPro" id="IPR043128">
    <property type="entry name" value="Rev_trsase/Diguanyl_cyclase"/>
</dbReference>
<dbReference type="InterPro" id="IPR035965">
    <property type="entry name" value="PAS-like_dom_sf"/>
</dbReference>